<proteinExistence type="predicted"/>
<dbReference type="OrthoDB" id="3620697at2"/>
<dbReference type="KEGG" id="erz:ER308_17605"/>
<dbReference type="Proteomes" id="UP000291469">
    <property type="component" value="Chromosome"/>
</dbReference>
<dbReference type="EMBL" id="CP036402">
    <property type="protein sequence ID" value="QBI21205.1"/>
    <property type="molecule type" value="Genomic_DNA"/>
</dbReference>
<reference evidence="2 3" key="1">
    <citation type="submission" date="2019-01" db="EMBL/GenBank/DDBJ databases">
        <title>Egibacter rhizosphaerae EGI 80759T.</title>
        <authorList>
            <person name="Chen D.-D."/>
            <person name="Tian Y."/>
            <person name="Jiao J.-Y."/>
            <person name="Zhang X.-T."/>
            <person name="Zhang Y.-G."/>
            <person name="Zhang Y."/>
            <person name="Xiao M."/>
            <person name="Shu W.-S."/>
            <person name="Li W.-J."/>
        </authorList>
    </citation>
    <scope>NUCLEOTIDE SEQUENCE [LARGE SCALE GENOMIC DNA]</scope>
    <source>
        <strain evidence="2 3">EGI 80759</strain>
    </source>
</reference>
<evidence type="ECO:0000256" key="1">
    <source>
        <dbReference type="SAM" id="MobiDB-lite"/>
    </source>
</evidence>
<keyword evidence="3" id="KW-1185">Reference proteome</keyword>
<dbReference type="RefSeq" id="WP_131156198.1">
    <property type="nucleotide sequence ID" value="NZ_CP036402.1"/>
</dbReference>
<protein>
    <submittedName>
        <fullName evidence="2">Uncharacterized protein</fullName>
    </submittedName>
</protein>
<organism evidence="2 3">
    <name type="scientific">Egibacter rhizosphaerae</name>
    <dbReference type="NCBI Taxonomy" id="1670831"/>
    <lineage>
        <taxon>Bacteria</taxon>
        <taxon>Bacillati</taxon>
        <taxon>Actinomycetota</taxon>
        <taxon>Nitriliruptoria</taxon>
        <taxon>Egibacterales</taxon>
        <taxon>Egibacteraceae</taxon>
        <taxon>Egibacter</taxon>
    </lineage>
</organism>
<accession>A0A411YIS1</accession>
<gene>
    <name evidence="2" type="ORF">ER308_17605</name>
</gene>
<evidence type="ECO:0000313" key="3">
    <source>
        <dbReference type="Proteomes" id="UP000291469"/>
    </source>
</evidence>
<name>A0A411YIS1_9ACTN</name>
<dbReference type="AlphaFoldDB" id="A0A411YIS1"/>
<sequence length="273" mass="28899">MLSARTTVIAVLAATDEEAERAVSTLATARNVRRIDVPADEADASSSPAGGAGEGADLPVVNTSDPAHRTAAVLAEAARTRAPYAVQRLDPLEDVAWAWRRFFDRLGGHGELEVAVADTLRRWRAGALELPDYYLAVEPDTWPPTLRHWVLGILHGTAPHRVVPVSAPPAPPVLARLDAGRWWPPLDRLLSGLRERAPETLQGSGRRGAHLLDPAGRAHPPAAEFAGTGAAPDAPEGSGGFPTLDDLARLEGGEDLEEGEDADDQSGSDGLDE</sequence>
<feature type="region of interest" description="Disordered" evidence="1">
    <location>
        <begin position="199"/>
        <end position="273"/>
    </location>
</feature>
<feature type="region of interest" description="Disordered" evidence="1">
    <location>
        <begin position="37"/>
        <end position="57"/>
    </location>
</feature>
<evidence type="ECO:0000313" key="2">
    <source>
        <dbReference type="EMBL" id="QBI21205.1"/>
    </source>
</evidence>
<feature type="compositionally biased region" description="Acidic residues" evidence="1">
    <location>
        <begin position="253"/>
        <end position="273"/>
    </location>
</feature>